<dbReference type="Proteomes" id="UP000198569">
    <property type="component" value="Unassembled WGS sequence"/>
</dbReference>
<dbReference type="STRING" id="229203.SAMN05444338_11172"/>
<protein>
    <submittedName>
        <fullName evidence="3">Peptidase family M23</fullName>
    </submittedName>
</protein>
<keyword evidence="4" id="KW-1185">Reference proteome</keyword>
<dbReference type="CDD" id="cd12797">
    <property type="entry name" value="M23_peptidase"/>
    <property type="match status" value="1"/>
</dbReference>
<dbReference type="PANTHER" id="PTHR21666">
    <property type="entry name" value="PEPTIDASE-RELATED"/>
    <property type="match status" value="1"/>
</dbReference>
<dbReference type="OrthoDB" id="9810477at2"/>
<dbReference type="Pfam" id="PF01551">
    <property type="entry name" value="Peptidase_M23"/>
    <property type="match status" value="2"/>
</dbReference>
<evidence type="ECO:0000313" key="4">
    <source>
        <dbReference type="Proteomes" id="UP000198569"/>
    </source>
</evidence>
<name>A0A1H3CDQ9_9FLAO</name>
<evidence type="ECO:0000313" key="3">
    <source>
        <dbReference type="EMBL" id="SDX51734.1"/>
    </source>
</evidence>
<feature type="domain" description="M23ase beta-sheet core" evidence="2">
    <location>
        <begin position="48"/>
        <end position="110"/>
    </location>
</feature>
<accession>A0A1H3CDQ9</accession>
<dbReference type="EMBL" id="FNMV01000011">
    <property type="protein sequence ID" value="SDX51734.1"/>
    <property type="molecule type" value="Genomic_DNA"/>
</dbReference>
<dbReference type="PANTHER" id="PTHR21666:SF285">
    <property type="entry name" value="M23 FAMILY METALLOPEPTIDASE"/>
    <property type="match status" value="1"/>
</dbReference>
<keyword evidence="1" id="KW-0732">Signal</keyword>
<dbReference type="Gene3D" id="2.70.70.10">
    <property type="entry name" value="Glucose Permease (Domain IIA)"/>
    <property type="match status" value="1"/>
</dbReference>
<dbReference type="InterPro" id="IPR011055">
    <property type="entry name" value="Dup_hybrid_motif"/>
</dbReference>
<feature type="chain" id="PRO_5011661874" evidence="1">
    <location>
        <begin position="20"/>
        <end position="566"/>
    </location>
</feature>
<sequence>MMRYFVFFLLFSVSGFAQTAYPKDYFSPPLDIPMELSGNFGELRPNHFHAGFDFKTLQREGLAVHAVADGYVSRIKISTFGNGKAIYITHPNGYTSVYCHLQKTTDAIDDYIQKAHYKEQSFEIELFLKPNELTVSKGQTIALTGNTGSSEGPHLHFEFRDSKTEKIINPLLFGFDKYIKDTKKPTVSAVYVYPLDDKTSVNKSKRPLLLSLSLQKDGTYLANKVLANGKIGFGVTAVDYDNVSGNRNGAYKIQSFLNGKPNFGYQFDTYSFDEMRYINALVDYSRYRKTYQRVQKLFMINPYKLSIIKTDDSNGIVTVLPNLSSVYRIEVSDFFGNLNTISIPIGFDSSAAIVEKEAVVSNYFLKVNKDNNFSKNKVSVFFPAGTFYEDFDMNFDVRNDVLYLHDDSVPVHSRFEISMESDKYTDAQKEKVFIADVDSKGRTGYNSTRVKGNVYSANVRSLGKYTLAMDTTAPTISIANSIEGKWISSQKTIQLSIYDSGSGIKSYNGYLNGKWILFEYDNKTRKLTHNFSDGIVAEGANDLKVVLTDNVGNSTIFETHFFRSQK</sequence>
<evidence type="ECO:0000256" key="1">
    <source>
        <dbReference type="SAM" id="SignalP"/>
    </source>
</evidence>
<feature type="domain" description="M23ase beta-sheet core" evidence="2">
    <location>
        <begin position="134"/>
        <end position="163"/>
    </location>
</feature>
<organism evidence="3 4">
    <name type="scientific">Flavobacterium degerlachei</name>
    <dbReference type="NCBI Taxonomy" id="229203"/>
    <lineage>
        <taxon>Bacteria</taxon>
        <taxon>Pseudomonadati</taxon>
        <taxon>Bacteroidota</taxon>
        <taxon>Flavobacteriia</taxon>
        <taxon>Flavobacteriales</taxon>
        <taxon>Flavobacteriaceae</taxon>
        <taxon>Flavobacterium</taxon>
    </lineage>
</organism>
<dbReference type="AlphaFoldDB" id="A0A1H3CDQ9"/>
<feature type="signal peptide" evidence="1">
    <location>
        <begin position="1"/>
        <end position="19"/>
    </location>
</feature>
<dbReference type="SUPFAM" id="SSF51261">
    <property type="entry name" value="Duplicated hybrid motif"/>
    <property type="match status" value="1"/>
</dbReference>
<evidence type="ECO:0000259" key="2">
    <source>
        <dbReference type="Pfam" id="PF01551"/>
    </source>
</evidence>
<gene>
    <name evidence="3" type="ORF">SAMN05444338_11172</name>
</gene>
<reference evidence="4" key="1">
    <citation type="submission" date="2016-10" db="EMBL/GenBank/DDBJ databases">
        <authorList>
            <person name="Varghese N."/>
            <person name="Submissions S."/>
        </authorList>
    </citation>
    <scope>NUCLEOTIDE SEQUENCE [LARGE SCALE GENOMIC DNA]</scope>
    <source>
        <strain evidence="4">DSM 15718</strain>
    </source>
</reference>
<dbReference type="InterPro" id="IPR050570">
    <property type="entry name" value="Cell_wall_metabolism_enzyme"/>
</dbReference>
<proteinExistence type="predicted"/>
<dbReference type="GO" id="GO:0004222">
    <property type="term" value="F:metalloendopeptidase activity"/>
    <property type="evidence" value="ECO:0007669"/>
    <property type="project" value="TreeGrafter"/>
</dbReference>
<dbReference type="InterPro" id="IPR016047">
    <property type="entry name" value="M23ase_b-sheet_dom"/>
</dbReference>